<dbReference type="Proteomes" id="UP000565628">
    <property type="component" value="Unassembled WGS sequence"/>
</dbReference>
<gene>
    <name evidence="1" type="ORF">HCJ81_14215</name>
</gene>
<sequence length="311" mass="37061">MLSRLNKSIYINIPRDWKTRYKNKIVRRQDLESINFIVLQWCLKELEHYRKQNMGKLLDNLTHLKRLAGHPTAMSTNMFLLLNEENRNMEYLHEILHVLSEVQKCEMPDEKGKKRLIDAKRLHGLNRFSPFVMISPFDPSAKDSLSGQYDFYLYVLEVIKPVVDDWSYNWSMPANLIRNSYIELGGNPLKNKEEHLFYIYYKKGEYKELESGNNDKLIRDFLDNIHNQDANDSLIISLAPRNLEFIFWTKHEADKENLPVQVADFFLSFYEYVVEENWGEADEDFFLSFANTKWATEHVMEYHNKIGRDED</sequence>
<organism evidence="1 2">
    <name type="scientific">Listeria booriae</name>
    <dbReference type="NCBI Taxonomy" id="1552123"/>
    <lineage>
        <taxon>Bacteria</taxon>
        <taxon>Bacillati</taxon>
        <taxon>Bacillota</taxon>
        <taxon>Bacilli</taxon>
        <taxon>Bacillales</taxon>
        <taxon>Listeriaceae</taxon>
        <taxon>Listeria</taxon>
    </lineage>
</organism>
<protein>
    <submittedName>
        <fullName evidence="1">Uncharacterized protein</fullName>
    </submittedName>
</protein>
<proteinExistence type="predicted"/>
<dbReference type="EMBL" id="JAASWV010000023">
    <property type="protein sequence ID" value="MBC2312044.1"/>
    <property type="molecule type" value="Genomic_DNA"/>
</dbReference>
<name>A0A7X1DM28_9LIST</name>
<comment type="caution">
    <text evidence="1">The sequence shown here is derived from an EMBL/GenBank/DDBJ whole genome shotgun (WGS) entry which is preliminary data.</text>
</comment>
<evidence type="ECO:0000313" key="1">
    <source>
        <dbReference type="EMBL" id="MBC2312044.1"/>
    </source>
</evidence>
<dbReference type="AlphaFoldDB" id="A0A7X1DM28"/>
<evidence type="ECO:0000313" key="2">
    <source>
        <dbReference type="Proteomes" id="UP000565628"/>
    </source>
</evidence>
<accession>A0A7X1DM28</accession>
<reference evidence="1 2" key="1">
    <citation type="submission" date="2020-03" db="EMBL/GenBank/DDBJ databases">
        <title>Soil Listeria distribution.</title>
        <authorList>
            <person name="Liao J."/>
            <person name="Wiedmann M."/>
        </authorList>
    </citation>
    <scope>NUCLEOTIDE SEQUENCE [LARGE SCALE GENOMIC DNA]</scope>
    <source>
        <strain evidence="1 2">FSL L7-0039</strain>
    </source>
</reference>
<dbReference type="RefSeq" id="WP_185642296.1">
    <property type="nucleotide sequence ID" value="NZ_JAASWV010000023.1"/>
</dbReference>